<keyword evidence="11" id="KW-0012">Acyltransferase</keyword>
<reference evidence="12" key="1">
    <citation type="submission" date="2017-04" db="EMBL/GenBank/DDBJ databases">
        <authorList>
            <person name="Varghese N."/>
            <person name="Submissions S."/>
        </authorList>
    </citation>
    <scope>NUCLEOTIDE SEQUENCE [LARGE SCALE GENOMIC DNA]</scope>
    <source>
        <strain evidence="12">DSM 16512</strain>
    </source>
</reference>
<comment type="catalytic activity">
    <reaction evidence="10">
        <text>an acyl phosphate + sn-glycerol 3-phosphate = a 1-acyl-sn-glycero-3-phosphate + phosphate</text>
        <dbReference type="Rhea" id="RHEA:34075"/>
        <dbReference type="ChEBI" id="CHEBI:43474"/>
        <dbReference type="ChEBI" id="CHEBI:57597"/>
        <dbReference type="ChEBI" id="CHEBI:57970"/>
        <dbReference type="ChEBI" id="CHEBI:59918"/>
        <dbReference type="EC" id="2.3.1.275"/>
    </reaction>
</comment>
<keyword evidence="6 10" id="KW-0443">Lipid metabolism</keyword>
<accession>A0A1W1WSS0</accession>
<evidence type="ECO:0000256" key="2">
    <source>
        <dbReference type="ARBA" id="ARBA00022516"/>
    </source>
</evidence>
<sequence>MDFLTNPNVLFYIAAYLIGGIPFGYILAKIFAKVDIKKSGSHSIGATNVLRVVKQKDEKLAKKLAIATVVFDALKGAVLVLIAKFLGFPPAVWWMVGIMTVLGHCYSIFLRFEGGKGVATGMGVLLVLLPIETLIGIVVWALVAKTTKISSLASLSGLIAVIVASFIIHPELPHVKSHAPLLLLAFIIVYKHLPNIVRLIQGKEGKVAT</sequence>
<feature type="transmembrane region" description="Helical" evidence="10">
    <location>
        <begin position="149"/>
        <end position="169"/>
    </location>
</feature>
<dbReference type="InterPro" id="IPR003811">
    <property type="entry name" value="G3P_acylTferase_PlsY"/>
</dbReference>
<dbReference type="AlphaFoldDB" id="A0A1W1WSS0"/>
<dbReference type="GO" id="GO:0005886">
    <property type="term" value="C:plasma membrane"/>
    <property type="evidence" value="ECO:0007669"/>
    <property type="project" value="UniProtKB-SubCell"/>
</dbReference>
<evidence type="ECO:0000256" key="5">
    <source>
        <dbReference type="ARBA" id="ARBA00022989"/>
    </source>
</evidence>
<feature type="transmembrane region" description="Helical" evidence="10">
    <location>
        <begin position="12"/>
        <end position="32"/>
    </location>
</feature>
<feature type="transmembrane region" description="Helical" evidence="10">
    <location>
        <begin position="124"/>
        <end position="143"/>
    </location>
</feature>
<comment type="similarity">
    <text evidence="10">Belongs to the PlsY family.</text>
</comment>
<dbReference type="Proteomes" id="UP000192602">
    <property type="component" value="Unassembled WGS sequence"/>
</dbReference>
<dbReference type="EMBL" id="FWWZ01000001">
    <property type="protein sequence ID" value="SMC09090.1"/>
    <property type="molecule type" value="Genomic_DNA"/>
</dbReference>
<keyword evidence="9 10" id="KW-1208">Phospholipid metabolism</keyword>
<evidence type="ECO:0000313" key="12">
    <source>
        <dbReference type="Proteomes" id="UP000192602"/>
    </source>
</evidence>
<organism evidence="11 12">
    <name type="scientific">Nitratiruptor tergarcus DSM 16512</name>
    <dbReference type="NCBI Taxonomy" id="1069081"/>
    <lineage>
        <taxon>Bacteria</taxon>
        <taxon>Pseudomonadati</taxon>
        <taxon>Campylobacterota</taxon>
        <taxon>Epsilonproteobacteria</taxon>
        <taxon>Nautiliales</taxon>
        <taxon>Nitratiruptoraceae</taxon>
        <taxon>Nitratiruptor</taxon>
    </lineage>
</organism>
<dbReference type="PANTHER" id="PTHR30309:SF0">
    <property type="entry name" value="GLYCEROL-3-PHOSPHATE ACYLTRANSFERASE-RELATED"/>
    <property type="match status" value="1"/>
</dbReference>
<evidence type="ECO:0000256" key="10">
    <source>
        <dbReference type="HAMAP-Rule" id="MF_01043"/>
    </source>
</evidence>
<evidence type="ECO:0000256" key="8">
    <source>
        <dbReference type="ARBA" id="ARBA00023209"/>
    </source>
</evidence>
<keyword evidence="8 10" id="KW-0594">Phospholipid biosynthesis</keyword>
<evidence type="ECO:0000256" key="4">
    <source>
        <dbReference type="ARBA" id="ARBA00022692"/>
    </source>
</evidence>
<evidence type="ECO:0000256" key="9">
    <source>
        <dbReference type="ARBA" id="ARBA00023264"/>
    </source>
</evidence>
<dbReference type="UniPathway" id="UPA00085"/>
<evidence type="ECO:0000256" key="7">
    <source>
        <dbReference type="ARBA" id="ARBA00023136"/>
    </source>
</evidence>
<proteinExistence type="inferred from homology"/>
<keyword evidence="12" id="KW-1185">Reference proteome</keyword>
<dbReference type="STRING" id="1069081.SAMN05660197_0888"/>
<protein>
    <recommendedName>
        <fullName evidence="10">Glycerol-3-phosphate acyltransferase</fullName>
    </recommendedName>
    <alternativeName>
        <fullName evidence="10">Acyl-PO4 G3P acyltransferase</fullName>
    </alternativeName>
    <alternativeName>
        <fullName evidence="10">Acyl-phosphate--glycerol-3-phosphate acyltransferase</fullName>
    </alternativeName>
    <alternativeName>
        <fullName evidence="10">G3P acyltransferase</fullName>
        <shortName evidence="10">GPAT</shortName>
        <ecNumber evidence="10">2.3.1.275</ecNumber>
    </alternativeName>
    <alternativeName>
        <fullName evidence="10">Lysophosphatidic acid synthase</fullName>
        <shortName evidence="10">LPA synthase</shortName>
    </alternativeName>
</protein>
<keyword evidence="1 10" id="KW-1003">Cell membrane</keyword>
<dbReference type="GO" id="GO:0008654">
    <property type="term" value="P:phospholipid biosynthetic process"/>
    <property type="evidence" value="ECO:0007669"/>
    <property type="project" value="UniProtKB-UniRule"/>
</dbReference>
<dbReference type="SMART" id="SM01207">
    <property type="entry name" value="G3P_acyltransf"/>
    <property type="match status" value="1"/>
</dbReference>
<dbReference type="Pfam" id="PF02660">
    <property type="entry name" value="G3P_acyltransf"/>
    <property type="match status" value="1"/>
</dbReference>
<comment type="subunit">
    <text evidence="10">Probably interacts with PlsX.</text>
</comment>
<keyword evidence="5 10" id="KW-1133">Transmembrane helix</keyword>
<feature type="transmembrane region" description="Helical" evidence="10">
    <location>
        <begin position="92"/>
        <end position="112"/>
    </location>
</feature>
<evidence type="ECO:0000256" key="6">
    <source>
        <dbReference type="ARBA" id="ARBA00023098"/>
    </source>
</evidence>
<dbReference type="OrthoDB" id="9777124at2"/>
<keyword evidence="2 10" id="KW-0444">Lipid biosynthesis</keyword>
<keyword evidence="4 10" id="KW-0812">Transmembrane</keyword>
<dbReference type="RefSeq" id="WP_084275339.1">
    <property type="nucleotide sequence ID" value="NZ_AP026671.1"/>
</dbReference>
<comment type="function">
    <text evidence="10">Catalyzes the transfer of an acyl group from acyl-phosphate (acyl-PO(4)) to glycerol-3-phosphate (G3P) to form lysophosphatidic acid (LPA). This enzyme utilizes acyl-phosphate as fatty acyl donor, but not acyl-CoA or acyl-ACP.</text>
</comment>
<dbReference type="GO" id="GO:0043772">
    <property type="term" value="F:acyl-phosphate glycerol-3-phosphate acyltransferase activity"/>
    <property type="evidence" value="ECO:0007669"/>
    <property type="project" value="UniProtKB-UniRule"/>
</dbReference>
<comment type="pathway">
    <text evidence="10">Lipid metabolism; phospholipid metabolism.</text>
</comment>
<feature type="transmembrane region" description="Helical" evidence="10">
    <location>
        <begin position="64"/>
        <end position="86"/>
    </location>
</feature>
<evidence type="ECO:0000313" key="11">
    <source>
        <dbReference type="EMBL" id="SMC09090.1"/>
    </source>
</evidence>
<name>A0A1W1WSS0_9BACT</name>
<comment type="subcellular location">
    <subcellularLocation>
        <location evidence="10">Cell membrane</location>
        <topology evidence="10">Multi-pass membrane protein</topology>
    </subcellularLocation>
</comment>
<dbReference type="HAMAP" id="MF_01043">
    <property type="entry name" value="PlsY"/>
    <property type="match status" value="1"/>
</dbReference>
<evidence type="ECO:0000256" key="3">
    <source>
        <dbReference type="ARBA" id="ARBA00022679"/>
    </source>
</evidence>
<keyword evidence="7 10" id="KW-0472">Membrane</keyword>
<dbReference type="PANTHER" id="PTHR30309">
    <property type="entry name" value="INNER MEMBRANE PROTEIN YGIH"/>
    <property type="match status" value="1"/>
</dbReference>
<keyword evidence="3 10" id="KW-0808">Transferase</keyword>
<gene>
    <name evidence="10" type="primary">plsY</name>
    <name evidence="11" type="ORF">SAMN05660197_0888</name>
</gene>
<evidence type="ECO:0000256" key="1">
    <source>
        <dbReference type="ARBA" id="ARBA00022475"/>
    </source>
</evidence>
<dbReference type="NCBIfam" id="TIGR00023">
    <property type="entry name" value="glycerol-3-phosphate 1-O-acyltransferase PlsY"/>
    <property type="match status" value="1"/>
</dbReference>
<dbReference type="EC" id="2.3.1.275" evidence="10"/>